<organism evidence="2 3">
    <name type="scientific">Solimicrobium silvestre</name>
    <dbReference type="NCBI Taxonomy" id="2099400"/>
    <lineage>
        <taxon>Bacteria</taxon>
        <taxon>Pseudomonadati</taxon>
        <taxon>Pseudomonadota</taxon>
        <taxon>Betaproteobacteria</taxon>
        <taxon>Burkholderiales</taxon>
        <taxon>Oxalobacteraceae</taxon>
        <taxon>Solimicrobium</taxon>
    </lineage>
</organism>
<comment type="caution">
    <text evidence="2">The sequence shown here is derived from an EMBL/GenBank/DDBJ whole genome shotgun (WGS) entry which is preliminary data.</text>
</comment>
<reference evidence="2 3" key="1">
    <citation type="submission" date="2018-02" db="EMBL/GenBank/DDBJ databases">
        <title>Solimicrobium silvestre gen. nov., sp. nov., isolated from alpine forest soil.</title>
        <authorList>
            <person name="Margesin R."/>
            <person name="Albuquerque L."/>
            <person name="Zhang D.-C."/>
            <person name="Froufe H.J.C."/>
            <person name="Severino R."/>
            <person name="Roxo I."/>
            <person name="Egas C."/>
            <person name="Da Costa M.S."/>
        </authorList>
    </citation>
    <scope>NUCLEOTIDE SEQUENCE [LARGE SCALE GENOMIC DNA]</scope>
    <source>
        <strain evidence="2 3">S20-91</strain>
    </source>
</reference>
<evidence type="ECO:0000313" key="2">
    <source>
        <dbReference type="EMBL" id="PRC92689.1"/>
    </source>
</evidence>
<proteinExistence type="predicted"/>
<feature type="transmembrane region" description="Helical" evidence="1">
    <location>
        <begin position="47"/>
        <end position="65"/>
    </location>
</feature>
<accession>A0A2S9GY95</accession>
<keyword evidence="3" id="KW-1185">Reference proteome</keyword>
<dbReference type="RefSeq" id="WP_105532499.1">
    <property type="nucleotide sequence ID" value="NZ_PUGF01000012.1"/>
</dbReference>
<evidence type="ECO:0000256" key="1">
    <source>
        <dbReference type="SAM" id="Phobius"/>
    </source>
</evidence>
<gene>
    <name evidence="2" type="ORF">S2091_2744</name>
</gene>
<evidence type="ECO:0000313" key="3">
    <source>
        <dbReference type="Proteomes" id="UP000237839"/>
    </source>
</evidence>
<keyword evidence="1" id="KW-0812">Transmembrane</keyword>
<keyword evidence="1" id="KW-0472">Membrane</keyword>
<protein>
    <submittedName>
        <fullName evidence="2">Uncharacterized protein</fullName>
    </submittedName>
</protein>
<dbReference type="EMBL" id="PUGF01000012">
    <property type="protein sequence ID" value="PRC92689.1"/>
    <property type="molecule type" value="Genomic_DNA"/>
</dbReference>
<name>A0A2S9GY95_9BURK</name>
<feature type="transmembrane region" description="Helical" evidence="1">
    <location>
        <begin position="20"/>
        <end position="41"/>
    </location>
</feature>
<keyword evidence="1" id="KW-1133">Transmembrane helix</keyword>
<dbReference type="AlphaFoldDB" id="A0A2S9GY95"/>
<dbReference type="Proteomes" id="UP000237839">
    <property type="component" value="Unassembled WGS sequence"/>
</dbReference>
<sequence length="75" mass="7637">MNQVVKDILTGIDGQSFAIVKVLGFAVVLVFILIEVAAFITGKPFDGQAYGIGAGAAIAAMGGAIKLSETSEPKP</sequence>